<gene>
    <name evidence="1" type="ORF">MPNT_40199</name>
</gene>
<keyword evidence="2" id="KW-1185">Reference proteome</keyword>
<reference evidence="1" key="1">
    <citation type="submission" date="2021-02" db="EMBL/GenBank/DDBJ databases">
        <authorList>
            <person name="Cremers G."/>
            <person name="Picone N."/>
        </authorList>
    </citation>
    <scope>NUCLEOTIDE SEQUENCE</scope>
    <source>
        <strain evidence="1">PQ17</strain>
    </source>
</reference>
<evidence type="ECO:0000313" key="2">
    <source>
        <dbReference type="Proteomes" id="UP000663859"/>
    </source>
</evidence>
<proteinExistence type="predicted"/>
<evidence type="ECO:0000313" key="1">
    <source>
        <dbReference type="EMBL" id="CAF0701251.1"/>
    </source>
</evidence>
<protein>
    <submittedName>
        <fullName evidence="1">Uncharacterized protein</fullName>
    </submittedName>
</protein>
<accession>A0A8J2FTB7</accession>
<comment type="caution">
    <text evidence="1">The sequence shown here is derived from an EMBL/GenBank/DDBJ whole genome shotgun (WGS) entry which is preliminary data.</text>
</comment>
<dbReference type="Proteomes" id="UP000663859">
    <property type="component" value="Unassembled WGS sequence"/>
</dbReference>
<organism evidence="1 2">
    <name type="scientific">Candidatus Methylacidithermus pantelleriae</name>
    <dbReference type="NCBI Taxonomy" id="2744239"/>
    <lineage>
        <taxon>Bacteria</taxon>
        <taxon>Pseudomonadati</taxon>
        <taxon>Verrucomicrobiota</taxon>
        <taxon>Methylacidiphilae</taxon>
        <taxon>Methylacidiphilales</taxon>
        <taxon>Methylacidiphilaceae</taxon>
        <taxon>Candidatus Methylacidithermus</taxon>
    </lineage>
</organism>
<dbReference type="EMBL" id="CAJNOB010000034">
    <property type="protein sequence ID" value="CAF0701251.1"/>
    <property type="molecule type" value="Genomic_DNA"/>
</dbReference>
<dbReference type="AlphaFoldDB" id="A0A8J2FTB7"/>
<name>A0A8J2FTB7_9BACT</name>
<sequence>MCHPRKGVRVTDVRQTLASPLSLLHEVVAQKRRFLPLPAEFRPFGWHLHHLDGSKRLENPLLGVGKSARTQRSWH</sequence>